<dbReference type="Pfam" id="PF03372">
    <property type="entry name" value="Exo_endo_phos"/>
    <property type="match status" value="1"/>
</dbReference>
<dbReference type="Proteomes" id="UP001472677">
    <property type="component" value="Unassembled WGS sequence"/>
</dbReference>
<evidence type="ECO:0000259" key="1">
    <source>
        <dbReference type="Pfam" id="PF03372"/>
    </source>
</evidence>
<dbReference type="SUPFAM" id="SSF56219">
    <property type="entry name" value="DNase I-like"/>
    <property type="match status" value="1"/>
</dbReference>
<gene>
    <name evidence="2" type="ORF">V6N12_050550</name>
</gene>
<comment type="caution">
    <text evidence="2">The sequence shown here is derived from an EMBL/GenBank/DDBJ whole genome shotgun (WGS) entry which is preliminary data.</text>
</comment>
<accession>A0ABR2GCS8</accession>
<dbReference type="PANTHER" id="PTHR33710">
    <property type="entry name" value="BNAC02G09200D PROTEIN"/>
    <property type="match status" value="1"/>
</dbReference>
<dbReference type="PANTHER" id="PTHR33710:SF77">
    <property type="entry name" value="DNASE I-LIKE SUPERFAMILY PROTEIN"/>
    <property type="match status" value="1"/>
</dbReference>
<dbReference type="Gene3D" id="3.60.10.10">
    <property type="entry name" value="Endonuclease/exonuclease/phosphatase"/>
    <property type="match status" value="1"/>
</dbReference>
<evidence type="ECO:0000313" key="2">
    <source>
        <dbReference type="EMBL" id="KAK8600699.1"/>
    </source>
</evidence>
<evidence type="ECO:0000313" key="3">
    <source>
        <dbReference type="Proteomes" id="UP001472677"/>
    </source>
</evidence>
<dbReference type="EMBL" id="JBBPBM010000001">
    <property type="protein sequence ID" value="KAK8600699.1"/>
    <property type="molecule type" value="Genomic_DNA"/>
</dbReference>
<dbReference type="InterPro" id="IPR005135">
    <property type="entry name" value="Endo/exonuclease/phosphatase"/>
</dbReference>
<proteinExistence type="predicted"/>
<keyword evidence="3" id="KW-1185">Reference proteome</keyword>
<feature type="domain" description="Endonuclease/exonuclease/phosphatase" evidence="1">
    <location>
        <begin position="90"/>
        <end position="221"/>
    </location>
</feature>
<organism evidence="2 3">
    <name type="scientific">Hibiscus sabdariffa</name>
    <name type="common">roselle</name>
    <dbReference type="NCBI Taxonomy" id="183260"/>
    <lineage>
        <taxon>Eukaryota</taxon>
        <taxon>Viridiplantae</taxon>
        <taxon>Streptophyta</taxon>
        <taxon>Embryophyta</taxon>
        <taxon>Tracheophyta</taxon>
        <taxon>Spermatophyta</taxon>
        <taxon>Magnoliopsida</taxon>
        <taxon>eudicotyledons</taxon>
        <taxon>Gunneridae</taxon>
        <taxon>Pentapetalae</taxon>
        <taxon>rosids</taxon>
        <taxon>malvids</taxon>
        <taxon>Malvales</taxon>
        <taxon>Malvaceae</taxon>
        <taxon>Malvoideae</taxon>
        <taxon>Hibiscus</taxon>
    </lineage>
</organism>
<protein>
    <recommendedName>
        <fullName evidence="1">Endonuclease/exonuclease/phosphatase domain-containing protein</fullName>
    </recommendedName>
</protein>
<name>A0ABR2GCS8_9ROSI</name>
<reference evidence="2 3" key="1">
    <citation type="journal article" date="2024" name="G3 (Bethesda)">
        <title>Genome assembly of Hibiscus sabdariffa L. provides insights into metabolisms of medicinal natural products.</title>
        <authorList>
            <person name="Kim T."/>
        </authorList>
    </citation>
    <scope>NUCLEOTIDE SEQUENCE [LARGE SCALE GENOMIC DNA]</scope>
    <source>
        <strain evidence="2">TK-2024</strain>
        <tissue evidence="2">Old leaves</tissue>
    </source>
</reference>
<sequence length="264" mass="29741">MADHVVEVISQEPVGGSDKHMAVTLTERKQTKHGSVGGKVVKARNWDEQALNEGYWKGIHLRKSTESRLFLSGVIAGGDVNGTYVHANENTSNQVVALVDAPKPLEPTTFMDLMVPLDPLEQIAALNPGMDTPWIVGGDFNAILSSDKCRRGSHNFHGGSCLFADFLHHVGLMDLGFRGPPFIWSRGDLYQRLDRCVANRCWTSLFLESFVRHLDKIGSDHRPLFSCLGEEQQFLPIRPFRFLAVWQEHPQFQEFLLSVWNTSW</sequence>
<dbReference type="InterPro" id="IPR036691">
    <property type="entry name" value="Endo/exonu/phosph_ase_sf"/>
</dbReference>